<dbReference type="OrthoDB" id="5876828at2759"/>
<feature type="domain" description="SCP" evidence="1">
    <location>
        <begin position="1"/>
        <end position="99"/>
    </location>
</feature>
<evidence type="ECO:0000259" key="1">
    <source>
        <dbReference type="SMART" id="SM00198"/>
    </source>
</evidence>
<dbReference type="SUPFAM" id="SSF55797">
    <property type="entry name" value="PR-1-like"/>
    <property type="match status" value="1"/>
</dbReference>
<gene>
    <name evidence="2" type="ORF">TELCIR_21446</name>
</gene>
<feature type="non-terminal residue" evidence="2">
    <location>
        <position position="1"/>
    </location>
</feature>
<accession>A0A2G9TII8</accession>
<organism evidence="2 3">
    <name type="scientific">Teladorsagia circumcincta</name>
    <name type="common">Brown stomach worm</name>
    <name type="synonym">Ostertagia circumcincta</name>
    <dbReference type="NCBI Taxonomy" id="45464"/>
    <lineage>
        <taxon>Eukaryota</taxon>
        <taxon>Metazoa</taxon>
        <taxon>Ecdysozoa</taxon>
        <taxon>Nematoda</taxon>
        <taxon>Chromadorea</taxon>
        <taxon>Rhabditida</taxon>
        <taxon>Rhabditina</taxon>
        <taxon>Rhabditomorpha</taxon>
        <taxon>Strongyloidea</taxon>
        <taxon>Trichostrongylidae</taxon>
        <taxon>Teladorsagia</taxon>
    </lineage>
</organism>
<proteinExistence type="predicted"/>
<dbReference type="Gene3D" id="3.40.33.10">
    <property type="entry name" value="CAP"/>
    <property type="match status" value="1"/>
</dbReference>
<dbReference type="InterPro" id="IPR035940">
    <property type="entry name" value="CAP_sf"/>
</dbReference>
<name>A0A2G9TII8_TELCI</name>
<evidence type="ECO:0000313" key="3">
    <source>
        <dbReference type="Proteomes" id="UP000230423"/>
    </source>
</evidence>
<reference evidence="2 3" key="1">
    <citation type="submission" date="2015-09" db="EMBL/GenBank/DDBJ databases">
        <title>Draft genome of the parasitic nematode Teladorsagia circumcincta isolate WARC Sus (inbred).</title>
        <authorList>
            <person name="Mitreva M."/>
        </authorList>
    </citation>
    <scope>NUCLEOTIDE SEQUENCE [LARGE SCALE GENOMIC DNA]</scope>
    <source>
        <strain evidence="2 3">S</strain>
    </source>
</reference>
<dbReference type="EMBL" id="KZ367332">
    <property type="protein sequence ID" value="PIO57150.1"/>
    <property type="molecule type" value="Genomic_DNA"/>
</dbReference>
<dbReference type="Proteomes" id="UP000230423">
    <property type="component" value="Unassembled WGS sequence"/>
</dbReference>
<dbReference type="SMART" id="SM00198">
    <property type="entry name" value="SCP"/>
    <property type="match status" value="1"/>
</dbReference>
<keyword evidence="3" id="KW-1185">Reference proteome</keyword>
<dbReference type="AlphaFoldDB" id="A0A2G9TII8"/>
<sequence>KYNCSLERSALKYARIAQCAMIHSKWPGIGENLYASGSPRSFMYAANESASLWADELRKFGVEYDINEWTHDIGHATQPSTASKLSRLIQFRQASWFDSLQELH</sequence>
<evidence type="ECO:0000313" key="2">
    <source>
        <dbReference type="EMBL" id="PIO57150.1"/>
    </source>
</evidence>
<dbReference type="InterPro" id="IPR014044">
    <property type="entry name" value="CAP_dom"/>
</dbReference>
<protein>
    <recommendedName>
        <fullName evidence="1">SCP domain-containing protein</fullName>
    </recommendedName>
</protein>